<comment type="caution">
    <text evidence="2">The sequence shown here is derived from an EMBL/GenBank/DDBJ whole genome shotgun (WGS) entry which is preliminary data.</text>
</comment>
<feature type="transmembrane region" description="Helical" evidence="1">
    <location>
        <begin position="20"/>
        <end position="38"/>
    </location>
</feature>
<gene>
    <name evidence="2" type="ORF">HPG69_010167</name>
</gene>
<dbReference type="AlphaFoldDB" id="A0A7J7EE22"/>
<keyword evidence="1" id="KW-0812">Transmembrane</keyword>
<reference evidence="2 3" key="1">
    <citation type="journal article" date="2020" name="Mol. Biol. Evol.">
        <title>Interspecific Gene Flow and the Evolution of Specialization in Black and White Rhinoceros.</title>
        <authorList>
            <person name="Moodley Y."/>
            <person name="Westbury M.V."/>
            <person name="Russo I.M."/>
            <person name="Gopalakrishnan S."/>
            <person name="Rakotoarivelo A."/>
            <person name="Olsen R.A."/>
            <person name="Prost S."/>
            <person name="Tunstall T."/>
            <person name="Ryder O.A."/>
            <person name="Dalen L."/>
            <person name="Bruford M.W."/>
        </authorList>
    </citation>
    <scope>NUCLEOTIDE SEQUENCE [LARGE SCALE GENOMIC DNA]</scope>
    <source>
        <strain evidence="2">SBR-YM</strain>
        <tissue evidence="2">Skin</tissue>
    </source>
</reference>
<evidence type="ECO:0000313" key="2">
    <source>
        <dbReference type="EMBL" id="KAF5914009.1"/>
    </source>
</evidence>
<keyword evidence="1" id="KW-1133">Transmembrane helix</keyword>
<accession>A0A7J7EE22</accession>
<evidence type="ECO:0000313" key="3">
    <source>
        <dbReference type="Proteomes" id="UP000551758"/>
    </source>
</evidence>
<organism evidence="2 3">
    <name type="scientific">Diceros bicornis minor</name>
    <name type="common">South-central black rhinoceros</name>
    <dbReference type="NCBI Taxonomy" id="77932"/>
    <lineage>
        <taxon>Eukaryota</taxon>
        <taxon>Metazoa</taxon>
        <taxon>Chordata</taxon>
        <taxon>Craniata</taxon>
        <taxon>Vertebrata</taxon>
        <taxon>Euteleostomi</taxon>
        <taxon>Mammalia</taxon>
        <taxon>Eutheria</taxon>
        <taxon>Laurasiatheria</taxon>
        <taxon>Perissodactyla</taxon>
        <taxon>Rhinocerotidae</taxon>
        <taxon>Diceros</taxon>
    </lineage>
</organism>
<evidence type="ECO:0000256" key="1">
    <source>
        <dbReference type="SAM" id="Phobius"/>
    </source>
</evidence>
<dbReference type="Proteomes" id="UP000551758">
    <property type="component" value="Unassembled WGS sequence"/>
</dbReference>
<dbReference type="EMBL" id="JACDTQ010003506">
    <property type="protein sequence ID" value="KAF5914009.1"/>
    <property type="molecule type" value="Genomic_DNA"/>
</dbReference>
<keyword evidence="3" id="KW-1185">Reference proteome</keyword>
<protein>
    <submittedName>
        <fullName evidence="2">Uncharacterized protein</fullName>
    </submittedName>
</protein>
<name>A0A7J7EE22_DICBM</name>
<sequence>MDISIMKTTINHNFQYLQDIIIPITVIKILISLGLYLLQMRRMIASSTMPQ</sequence>
<proteinExistence type="predicted"/>
<keyword evidence="1" id="KW-0472">Membrane</keyword>